<dbReference type="InterPro" id="IPR036390">
    <property type="entry name" value="WH_DNA-bd_sf"/>
</dbReference>
<dbReference type="GO" id="GO:0006412">
    <property type="term" value="P:translation"/>
    <property type="evidence" value="ECO:0007669"/>
    <property type="project" value="InterPro"/>
</dbReference>
<dbReference type="InterPro" id="IPR011332">
    <property type="entry name" value="Ribosomal_zn-bd"/>
</dbReference>
<evidence type="ECO:0000259" key="15">
    <source>
        <dbReference type="PROSITE" id="PS50053"/>
    </source>
</evidence>
<keyword evidence="12" id="KW-0539">Nucleus</keyword>
<dbReference type="Pfam" id="PF01399">
    <property type="entry name" value="PCI"/>
    <property type="match status" value="1"/>
</dbReference>
<dbReference type="Gene3D" id="3.10.20.90">
    <property type="entry name" value="Phosphatidylinositol 3-kinase Catalytic Subunit, Chain A, domain 1"/>
    <property type="match status" value="1"/>
</dbReference>
<evidence type="ECO:0000256" key="8">
    <source>
        <dbReference type="ARBA" id="ARBA00022490"/>
    </source>
</evidence>
<dbReference type="GO" id="GO:1990904">
    <property type="term" value="C:ribonucleoprotein complex"/>
    <property type="evidence" value="ECO:0007669"/>
    <property type="project" value="UniProtKB-KW"/>
</dbReference>
<comment type="similarity">
    <text evidence="6">In the C-terminal section; belongs to the eukaryotic ribosomal protein eL40 family.</text>
</comment>
<dbReference type="SMART" id="SM01377">
    <property type="entry name" value="Ribosomal_L40e"/>
    <property type="match status" value="1"/>
</dbReference>
<dbReference type="SMART" id="SM00088">
    <property type="entry name" value="PINT"/>
    <property type="match status" value="1"/>
</dbReference>
<dbReference type="InterPro" id="IPR050756">
    <property type="entry name" value="CSN3"/>
</dbReference>
<comment type="subunit">
    <text evidence="14">Part of the 60S ribosomal subunit.</text>
</comment>
<keyword evidence="8" id="KW-0963">Cytoplasm</keyword>
<dbReference type="AlphaFoldDB" id="A0A812KZ29"/>
<evidence type="ECO:0000256" key="10">
    <source>
        <dbReference type="ARBA" id="ARBA00022790"/>
    </source>
</evidence>
<evidence type="ECO:0000256" key="2">
    <source>
        <dbReference type="ARBA" id="ARBA00004123"/>
    </source>
</evidence>
<dbReference type="SUPFAM" id="SSF57829">
    <property type="entry name" value="Zn-binding ribosomal proteins"/>
    <property type="match status" value="1"/>
</dbReference>
<dbReference type="PANTHER" id="PTHR10758:SF1">
    <property type="entry name" value="COP9 SIGNALOSOME COMPLEX SUBUNIT 3"/>
    <property type="match status" value="1"/>
</dbReference>
<gene>
    <name evidence="17" type="primary">RPL40B</name>
    <name evidence="17" type="ORF">SNAT2548_LOCUS10051</name>
</gene>
<proteinExistence type="inferred from homology"/>
<dbReference type="SMART" id="SM00213">
    <property type="entry name" value="UBQ"/>
    <property type="match status" value="1"/>
</dbReference>
<dbReference type="GO" id="GO:0005840">
    <property type="term" value="C:ribosome"/>
    <property type="evidence" value="ECO:0007669"/>
    <property type="project" value="UniProtKB-KW"/>
</dbReference>
<dbReference type="PANTHER" id="PTHR10758">
    <property type="entry name" value="26S PROTEASOME NON-ATPASE REGULATORY SUBUNIT 3/COP9 SIGNALOSOME COMPLEX SUBUNIT 3"/>
    <property type="match status" value="1"/>
</dbReference>
<evidence type="ECO:0000256" key="13">
    <source>
        <dbReference type="ARBA" id="ARBA00023274"/>
    </source>
</evidence>
<dbReference type="InterPro" id="IPR029071">
    <property type="entry name" value="Ubiquitin-like_domsf"/>
</dbReference>
<dbReference type="PROSITE" id="PS50250">
    <property type="entry name" value="PCI"/>
    <property type="match status" value="1"/>
</dbReference>
<dbReference type="InterPro" id="IPR038587">
    <property type="entry name" value="Ribosomal_eL40_sf"/>
</dbReference>
<dbReference type="InterPro" id="IPR019954">
    <property type="entry name" value="Ubiquitin_CS"/>
</dbReference>
<dbReference type="PRINTS" id="PR00348">
    <property type="entry name" value="UBIQUITIN"/>
</dbReference>
<keyword evidence="18" id="KW-1185">Reference proteome</keyword>
<evidence type="ECO:0000259" key="16">
    <source>
        <dbReference type="PROSITE" id="PS50250"/>
    </source>
</evidence>
<accession>A0A812KZ29</accession>
<dbReference type="SUPFAM" id="SSF46785">
    <property type="entry name" value="Winged helix' DNA-binding domain"/>
    <property type="match status" value="1"/>
</dbReference>
<comment type="similarity">
    <text evidence="4">Belongs to the CSN3 family.</text>
</comment>
<evidence type="ECO:0000313" key="18">
    <source>
        <dbReference type="Proteomes" id="UP000604046"/>
    </source>
</evidence>
<evidence type="ECO:0000256" key="1">
    <source>
        <dbReference type="ARBA" id="ARBA00002241"/>
    </source>
</evidence>
<keyword evidence="9" id="KW-1017">Isopeptide bond</keyword>
<name>A0A812KZ29_9DINO</name>
<dbReference type="PROSITE" id="PS00299">
    <property type="entry name" value="UBIQUITIN_1"/>
    <property type="match status" value="1"/>
</dbReference>
<comment type="similarity">
    <text evidence="5">In the N-terminal section; belongs to the ubiquitin family.</text>
</comment>
<keyword evidence="11" id="KW-0689">Ribosomal protein</keyword>
<comment type="function">
    <text evidence="1">Component of the 60S subunit of the ribosome.</text>
</comment>
<evidence type="ECO:0000256" key="12">
    <source>
        <dbReference type="ARBA" id="ARBA00023242"/>
    </source>
</evidence>
<evidence type="ECO:0000313" key="17">
    <source>
        <dbReference type="EMBL" id="CAE7235502.1"/>
    </source>
</evidence>
<dbReference type="OrthoDB" id="440961at2759"/>
<evidence type="ECO:0000256" key="5">
    <source>
        <dbReference type="ARBA" id="ARBA00008373"/>
    </source>
</evidence>
<dbReference type="Pfam" id="PF22788">
    <property type="entry name" value="COP9_hel_rpt"/>
    <property type="match status" value="1"/>
</dbReference>
<dbReference type="SUPFAM" id="SSF54236">
    <property type="entry name" value="Ubiquitin-like"/>
    <property type="match status" value="1"/>
</dbReference>
<sequence length="608" mass="67946">MDSIVHQIHTLSTQNESDLKKLKDFLRHEQETLKANASQIDQALQALDPVQCTLGAAYLLQAQLSAGVFANQRATFAFICNFLQVADGLQAKKAASPMTAVCRSFSQMAIDLGQQAMLKSLPPLRAALEKLQDTPETLTPVHAEFLRVCLKVKVYHLAARLLDQPIFDISASNSAGNGSPAQVTPQSFLSYFYYGALVRIGMREFLKALQFLLVVLTCPASCLSAIQADAYKKYVLLCLKVHGEVKMLPIYTSHILVRYSKSPSYVLDIAEAFKAADAIAMQRIIEEKQPAIEADQNMGLVKQVLSSMRRHKILTLTKTYLTLSLAEIATEAGLQGDHTEAEAVLFDMISEGEIQARIDQRTGNVSFEDAEDLDMDMMQTLEGKLSQIMELSQRISGFEQEVVTSESYVRKTSVLDVSAGEDWGRGVFVFALALPAWFCQLFVGPFYRYSTLPWQNVLRALCPTTSWTCERLDLQHCLSQRNLKVKTLTGKTITLDVEASDTIDNVKAKIQDKEGIPPDQQRLIFAGKQLEDGRTLSDYNIQKESTLHLVLRLRGGVIEPSLAVLARKFNCEKMICRRCYARLHARAVNCRKKKCGHSNQLRPKKKLK</sequence>
<dbReference type="EMBL" id="CAJNDS010000811">
    <property type="protein sequence ID" value="CAE7235502.1"/>
    <property type="molecule type" value="Genomic_DNA"/>
</dbReference>
<dbReference type="GO" id="GO:0008180">
    <property type="term" value="C:COP9 signalosome"/>
    <property type="evidence" value="ECO:0007669"/>
    <property type="project" value="UniProtKB-KW"/>
</dbReference>
<dbReference type="InterPro" id="IPR055089">
    <property type="entry name" value="COP9_N"/>
</dbReference>
<dbReference type="InterPro" id="IPR001975">
    <property type="entry name" value="Ribosomal_eL40_dom"/>
</dbReference>
<evidence type="ECO:0000256" key="11">
    <source>
        <dbReference type="ARBA" id="ARBA00022980"/>
    </source>
</evidence>
<dbReference type="Gene3D" id="4.10.1060.50">
    <property type="match status" value="1"/>
</dbReference>
<dbReference type="FunFam" id="4.10.1060.50:FF:000001">
    <property type="entry name" value="ubiquitin-60S ribosomal protein L40"/>
    <property type="match status" value="1"/>
</dbReference>
<dbReference type="InterPro" id="IPR019956">
    <property type="entry name" value="Ubiquitin_dom"/>
</dbReference>
<comment type="subcellular location">
    <subcellularLocation>
        <location evidence="3">Cytoplasm</location>
    </subcellularLocation>
    <subcellularLocation>
        <location evidence="2">Nucleus</location>
    </subcellularLocation>
</comment>
<evidence type="ECO:0000256" key="6">
    <source>
        <dbReference type="ARBA" id="ARBA00010570"/>
    </source>
</evidence>
<dbReference type="GO" id="GO:0006511">
    <property type="term" value="P:ubiquitin-dependent protein catabolic process"/>
    <property type="evidence" value="ECO:0007669"/>
    <property type="project" value="TreeGrafter"/>
</dbReference>
<organism evidence="17 18">
    <name type="scientific">Symbiodinium natans</name>
    <dbReference type="NCBI Taxonomy" id="878477"/>
    <lineage>
        <taxon>Eukaryota</taxon>
        <taxon>Sar</taxon>
        <taxon>Alveolata</taxon>
        <taxon>Dinophyceae</taxon>
        <taxon>Suessiales</taxon>
        <taxon>Symbiodiniaceae</taxon>
        <taxon>Symbiodinium</taxon>
    </lineage>
</organism>
<dbReference type="InterPro" id="IPR000717">
    <property type="entry name" value="PCI_dom"/>
</dbReference>
<dbReference type="CDD" id="cd01803">
    <property type="entry name" value="Ubl_ubiquitin"/>
    <property type="match status" value="1"/>
</dbReference>
<dbReference type="Pfam" id="PF01020">
    <property type="entry name" value="Ribosomal_L40e"/>
    <property type="match status" value="1"/>
</dbReference>
<comment type="caution">
    <text evidence="17">The sequence shown here is derived from an EMBL/GenBank/DDBJ whole genome shotgun (WGS) entry which is preliminary data.</text>
</comment>
<keyword evidence="10" id="KW-0736">Signalosome</keyword>
<protein>
    <recommendedName>
        <fullName evidence="7">COP9 signalosome complex subunit 3</fullName>
    </recommendedName>
</protein>
<evidence type="ECO:0000256" key="3">
    <source>
        <dbReference type="ARBA" id="ARBA00004496"/>
    </source>
</evidence>
<dbReference type="InterPro" id="IPR000626">
    <property type="entry name" value="Ubiquitin-like_dom"/>
</dbReference>
<dbReference type="Gene3D" id="1.25.40.570">
    <property type="match status" value="1"/>
</dbReference>
<keyword evidence="13" id="KW-0687">Ribonucleoprotein</keyword>
<dbReference type="GO" id="GO:0005737">
    <property type="term" value="C:cytoplasm"/>
    <property type="evidence" value="ECO:0007669"/>
    <property type="project" value="UniProtKB-SubCell"/>
</dbReference>
<reference evidence="17" key="1">
    <citation type="submission" date="2021-02" db="EMBL/GenBank/DDBJ databases">
        <authorList>
            <person name="Dougan E. K."/>
            <person name="Rhodes N."/>
            <person name="Thang M."/>
            <person name="Chan C."/>
        </authorList>
    </citation>
    <scope>NUCLEOTIDE SEQUENCE</scope>
</reference>
<dbReference type="PROSITE" id="PS50053">
    <property type="entry name" value="UBIQUITIN_2"/>
    <property type="match status" value="1"/>
</dbReference>
<dbReference type="GO" id="GO:0003735">
    <property type="term" value="F:structural constituent of ribosome"/>
    <property type="evidence" value="ECO:0007669"/>
    <property type="project" value="InterPro"/>
</dbReference>
<feature type="domain" description="Ubiquitin-like" evidence="15">
    <location>
        <begin position="481"/>
        <end position="556"/>
    </location>
</feature>
<evidence type="ECO:0000256" key="14">
    <source>
        <dbReference type="ARBA" id="ARBA00035124"/>
    </source>
</evidence>
<evidence type="ECO:0000256" key="7">
    <source>
        <dbReference type="ARBA" id="ARBA00014878"/>
    </source>
</evidence>
<dbReference type="FunFam" id="3.10.20.90:FF:000003">
    <property type="entry name" value="Polyubiquitin 10"/>
    <property type="match status" value="1"/>
</dbReference>
<evidence type="ECO:0000256" key="4">
    <source>
        <dbReference type="ARBA" id="ARBA00007084"/>
    </source>
</evidence>
<feature type="domain" description="PCI" evidence="16">
    <location>
        <begin position="204"/>
        <end position="372"/>
    </location>
</feature>
<dbReference type="Proteomes" id="UP000604046">
    <property type="component" value="Unassembled WGS sequence"/>
</dbReference>
<evidence type="ECO:0000256" key="9">
    <source>
        <dbReference type="ARBA" id="ARBA00022499"/>
    </source>
</evidence>
<dbReference type="Pfam" id="PF00240">
    <property type="entry name" value="ubiquitin"/>
    <property type="match status" value="1"/>
</dbReference>